<dbReference type="CDD" id="cd01299">
    <property type="entry name" value="Met_dep_hydrolase_A"/>
    <property type="match status" value="1"/>
</dbReference>
<feature type="signal peptide" evidence="1">
    <location>
        <begin position="1"/>
        <end position="20"/>
    </location>
</feature>
<dbReference type="Proteomes" id="UP000722336">
    <property type="component" value="Unassembled WGS sequence"/>
</dbReference>
<feature type="domain" description="Amidohydrolase-related" evidence="2">
    <location>
        <begin position="74"/>
        <end position="420"/>
    </location>
</feature>
<evidence type="ECO:0000313" key="3">
    <source>
        <dbReference type="EMBL" id="MBV7255239.1"/>
    </source>
</evidence>
<sequence length="426" mass="44107">MFRIAAAAVAALSFMTPANAETIVIHAGTLITDAAKAASGPSTITVTDSRITAIDAGLNPAPEGTRLIDLSQHTVMPGLIDAHVHLTGDHDSAFWKGFIDTTEYGVAVGLKNAKLTLDAGVTTVRDLGSEPQTMFAIRRAISEGMHAGPRIIAAGPAISIIGGHGDVSNVRPEIIAATSGYNTCTGPKECSQRVREFSRAGADLIKITATGGVLSQQGRGLEAHFTPEEMTAITGTARSLGLKVAAHAHGARGIEAATRAGVSSIEHGTFIDDAGVRAMKENGTWYVATLMAYRGIEEQLGTGIYTPVVEGKIRETLAFVGKGLGAASRAGVPIAFGTDAGVFAHGRNNEEAAMMVERGGMEPRDVLIAATKGSAELLGVSAETGTLEIGKSADLIAVEGDPVRDIGALERIRFVMAGGREHPVAQ</sequence>
<proteinExistence type="predicted"/>
<keyword evidence="4" id="KW-1185">Reference proteome</keyword>
<dbReference type="Pfam" id="PF01979">
    <property type="entry name" value="Amidohydro_1"/>
    <property type="match status" value="1"/>
</dbReference>
<evidence type="ECO:0000259" key="2">
    <source>
        <dbReference type="Pfam" id="PF01979"/>
    </source>
</evidence>
<dbReference type="InterPro" id="IPR006680">
    <property type="entry name" value="Amidohydro-rel"/>
</dbReference>
<protein>
    <submittedName>
        <fullName evidence="3">Amidohydrolase family protein</fullName>
    </submittedName>
</protein>
<dbReference type="InterPro" id="IPR057744">
    <property type="entry name" value="OTAase-like"/>
</dbReference>
<name>A0ABS6SA43_9SPHN</name>
<organism evidence="3 4">
    <name type="scientific">Pacificimonas pallii</name>
    <dbReference type="NCBI Taxonomy" id="2827236"/>
    <lineage>
        <taxon>Bacteria</taxon>
        <taxon>Pseudomonadati</taxon>
        <taxon>Pseudomonadota</taxon>
        <taxon>Alphaproteobacteria</taxon>
        <taxon>Sphingomonadales</taxon>
        <taxon>Sphingosinicellaceae</taxon>
        <taxon>Pacificimonas</taxon>
    </lineage>
</organism>
<comment type="caution">
    <text evidence="3">The sequence shown here is derived from an EMBL/GenBank/DDBJ whole genome shotgun (WGS) entry which is preliminary data.</text>
</comment>
<dbReference type="EMBL" id="JAGSPA010000001">
    <property type="protein sequence ID" value="MBV7255239.1"/>
    <property type="molecule type" value="Genomic_DNA"/>
</dbReference>
<keyword evidence="1" id="KW-0732">Signal</keyword>
<dbReference type="InterPro" id="IPR051781">
    <property type="entry name" value="Metallo-dep_Hydrolase"/>
</dbReference>
<feature type="chain" id="PRO_5046779098" evidence="1">
    <location>
        <begin position="21"/>
        <end position="426"/>
    </location>
</feature>
<dbReference type="RefSeq" id="WP_218443510.1">
    <property type="nucleotide sequence ID" value="NZ_JAGSPA010000001.1"/>
</dbReference>
<evidence type="ECO:0000313" key="4">
    <source>
        <dbReference type="Proteomes" id="UP000722336"/>
    </source>
</evidence>
<dbReference type="PANTHER" id="PTHR43135">
    <property type="entry name" value="ALPHA-D-RIBOSE 1-METHYLPHOSPHONATE 5-TRIPHOSPHATE DIPHOSPHATASE"/>
    <property type="match status" value="1"/>
</dbReference>
<accession>A0ABS6SA43</accession>
<dbReference type="PANTHER" id="PTHR43135:SF3">
    <property type="entry name" value="ALPHA-D-RIBOSE 1-METHYLPHOSPHONATE 5-TRIPHOSPHATE DIPHOSPHATASE"/>
    <property type="match status" value="1"/>
</dbReference>
<gene>
    <name evidence="3" type="ORF">KCG44_00420</name>
</gene>
<reference evidence="3 4" key="1">
    <citation type="submission" date="2021-04" db="EMBL/GenBank/DDBJ databases">
        <authorList>
            <person name="Pira H."/>
            <person name="Risdian C."/>
            <person name="Wink J."/>
        </authorList>
    </citation>
    <scope>NUCLEOTIDE SEQUENCE [LARGE SCALE GENOMIC DNA]</scope>
    <source>
        <strain evidence="3 4">WHA3</strain>
    </source>
</reference>
<evidence type="ECO:0000256" key="1">
    <source>
        <dbReference type="SAM" id="SignalP"/>
    </source>
</evidence>